<evidence type="ECO:0000313" key="1">
    <source>
        <dbReference type="EMBL" id="PIA30576.1"/>
    </source>
</evidence>
<name>A0A2G5CGZ5_AQUCA</name>
<dbReference type="AlphaFoldDB" id="A0A2G5CGZ5"/>
<protein>
    <submittedName>
        <fullName evidence="1">Uncharacterized protein</fullName>
    </submittedName>
</protein>
<dbReference type="InParanoid" id="A0A2G5CGZ5"/>
<dbReference type="EMBL" id="KZ305072">
    <property type="protein sequence ID" value="PIA30576.1"/>
    <property type="molecule type" value="Genomic_DNA"/>
</dbReference>
<proteinExistence type="predicted"/>
<reference evidence="1 2" key="1">
    <citation type="submission" date="2017-09" db="EMBL/GenBank/DDBJ databases">
        <title>WGS assembly of Aquilegia coerulea Goldsmith.</title>
        <authorList>
            <person name="Hodges S."/>
            <person name="Kramer E."/>
            <person name="Nordborg M."/>
            <person name="Tomkins J."/>
            <person name="Borevitz J."/>
            <person name="Derieg N."/>
            <person name="Yan J."/>
            <person name="Mihaltcheva S."/>
            <person name="Hayes R.D."/>
            <person name="Rokhsar D."/>
        </authorList>
    </citation>
    <scope>NUCLEOTIDE SEQUENCE [LARGE SCALE GENOMIC DNA]</scope>
    <source>
        <strain evidence="2">cv. Goldsmith</strain>
    </source>
</reference>
<accession>A0A2G5CGZ5</accession>
<gene>
    <name evidence="1" type="ORF">AQUCO_05500109v1</name>
</gene>
<organism evidence="1 2">
    <name type="scientific">Aquilegia coerulea</name>
    <name type="common">Rocky mountain columbine</name>
    <dbReference type="NCBI Taxonomy" id="218851"/>
    <lineage>
        <taxon>Eukaryota</taxon>
        <taxon>Viridiplantae</taxon>
        <taxon>Streptophyta</taxon>
        <taxon>Embryophyta</taxon>
        <taxon>Tracheophyta</taxon>
        <taxon>Spermatophyta</taxon>
        <taxon>Magnoliopsida</taxon>
        <taxon>Ranunculales</taxon>
        <taxon>Ranunculaceae</taxon>
        <taxon>Thalictroideae</taxon>
        <taxon>Aquilegia</taxon>
    </lineage>
</organism>
<sequence>MMMIRNYLQNSTSCARSKIPAAAYSKSSSILNFKDSKSGQNVYSMKTYMLNVSVSPSKTTVQLVDGSYS</sequence>
<dbReference type="Proteomes" id="UP000230069">
    <property type="component" value="Unassembled WGS sequence"/>
</dbReference>
<keyword evidence="2" id="KW-1185">Reference proteome</keyword>
<evidence type="ECO:0000313" key="2">
    <source>
        <dbReference type="Proteomes" id="UP000230069"/>
    </source>
</evidence>